<gene>
    <name evidence="2" type="ORF">BEMITA_LOCUS2156</name>
</gene>
<proteinExistence type="predicted"/>
<dbReference type="EMBL" id="OU963862">
    <property type="protein sequence ID" value="CAH0382638.1"/>
    <property type="molecule type" value="Genomic_DNA"/>
</dbReference>
<organism evidence="2 3">
    <name type="scientific">Bemisia tabaci</name>
    <name type="common">Sweetpotato whitefly</name>
    <name type="synonym">Aleurodes tabaci</name>
    <dbReference type="NCBI Taxonomy" id="7038"/>
    <lineage>
        <taxon>Eukaryota</taxon>
        <taxon>Metazoa</taxon>
        <taxon>Ecdysozoa</taxon>
        <taxon>Arthropoda</taxon>
        <taxon>Hexapoda</taxon>
        <taxon>Insecta</taxon>
        <taxon>Pterygota</taxon>
        <taxon>Neoptera</taxon>
        <taxon>Paraneoptera</taxon>
        <taxon>Hemiptera</taxon>
        <taxon>Sternorrhyncha</taxon>
        <taxon>Aleyrodoidea</taxon>
        <taxon>Aleyrodidae</taxon>
        <taxon>Aleyrodinae</taxon>
        <taxon>Bemisia</taxon>
    </lineage>
</organism>
<dbReference type="AlphaFoldDB" id="A0A9P0A2K4"/>
<evidence type="ECO:0000256" key="1">
    <source>
        <dbReference type="SAM" id="MobiDB-lite"/>
    </source>
</evidence>
<reference evidence="2" key="1">
    <citation type="submission" date="2021-12" db="EMBL/GenBank/DDBJ databases">
        <authorList>
            <person name="King R."/>
        </authorList>
    </citation>
    <scope>NUCLEOTIDE SEQUENCE</scope>
</reference>
<name>A0A9P0A2K4_BEMTA</name>
<dbReference type="Proteomes" id="UP001152759">
    <property type="component" value="Chromosome 1"/>
</dbReference>
<evidence type="ECO:0000313" key="3">
    <source>
        <dbReference type="Proteomes" id="UP001152759"/>
    </source>
</evidence>
<feature type="region of interest" description="Disordered" evidence="1">
    <location>
        <begin position="1"/>
        <end position="22"/>
    </location>
</feature>
<keyword evidence="3" id="KW-1185">Reference proteome</keyword>
<protein>
    <submittedName>
        <fullName evidence="2">Uncharacterized protein</fullName>
    </submittedName>
</protein>
<evidence type="ECO:0000313" key="2">
    <source>
        <dbReference type="EMBL" id="CAH0382638.1"/>
    </source>
</evidence>
<accession>A0A9P0A2K4</accession>
<sequence length="67" mass="7025">MAGGRAGGFESPQCPAAPAEENSGFSHPLLLRITCFSVHISPKNCAGSLKLCIGILGGSRFRNKRLP</sequence>